<evidence type="ECO:0000256" key="3">
    <source>
        <dbReference type="ARBA" id="ARBA00030757"/>
    </source>
</evidence>
<comment type="caution">
    <text evidence="4">The sequence shown here is derived from an EMBL/GenBank/DDBJ whole genome shotgun (WGS) entry which is preliminary data.</text>
</comment>
<dbReference type="Gene3D" id="3.40.50.150">
    <property type="entry name" value="Vaccinia Virus protein VP39"/>
    <property type="match status" value="1"/>
</dbReference>
<evidence type="ECO:0000256" key="1">
    <source>
        <dbReference type="ARBA" id="ARBA00005369"/>
    </source>
</evidence>
<comment type="similarity">
    <text evidence="1">Belongs to the methyltransferase superfamily. L-isoaspartyl/D-aspartyl protein methyltransferase family.</text>
</comment>
<sequence length="220" mass="24067">MTTDYAQARDAMVEQQIRPWDVLDPRVLAVLAELPRERFVPEPYRALSYTDIEIPLGHGERMLKPVVAGRILQSLLPAAGEDVLEIGTGSGYLSACLGRLARDVLSLERHADLAQAARDRLLAEGIANVSVETADAFAWDSERRFDAICVNGAVDRIPSRFLGWLRPGGRMFVVHGRAPAMEAVLVRPQGGEVNAPHIESLFETDLGYLAGAAPVPEFQL</sequence>
<dbReference type="PANTHER" id="PTHR11579:SF18">
    <property type="entry name" value="PROTEIN-L-ISOASPARTATE O-METHYLTRANSFERASE"/>
    <property type="match status" value="1"/>
</dbReference>
<proteinExistence type="inferred from homology"/>
<name>A0ABT6JDL2_9GAMM</name>
<dbReference type="PANTHER" id="PTHR11579">
    <property type="entry name" value="PROTEIN-L-ISOASPARTATE O-METHYLTRANSFERASE"/>
    <property type="match status" value="1"/>
</dbReference>
<dbReference type="EMBL" id="JARXRM010000045">
    <property type="protein sequence ID" value="MDH5824722.1"/>
    <property type="molecule type" value="Genomic_DNA"/>
</dbReference>
<evidence type="ECO:0000313" key="4">
    <source>
        <dbReference type="EMBL" id="MDH5824722.1"/>
    </source>
</evidence>
<dbReference type="InterPro" id="IPR000682">
    <property type="entry name" value="PCMT"/>
</dbReference>
<dbReference type="InterPro" id="IPR029063">
    <property type="entry name" value="SAM-dependent_MTases_sf"/>
</dbReference>
<dbReference type="Pfam" id="PF01135">
    <property type="entry name" value="PCMT"/>
    <property type="match status" value="1"/>
</dbReference>
<reference evidence="4 5" key="1">
    <citation type="submission" date="2023-04" db="EMBL/GenBank/DDBJ databases">
        <title>Luteimonas endophyticus RD2P54.</title>
        <authorList>
            <person name="Sun J.-Q."/>
        </authorList>
    </citation>
    <scope>NUCLEOTIDE SEQUENCE [LARGE SCALE GENOMIC DNA]</scope>
    <source>
        <strain evidence="4 5">RD2P54</strain>
    </source>
</reference>
<evidence type="ECO:0000256" key="2">
    <source>
        <dbReference type="ARBA" id="ARBA00013346"/>
    </source>
</evidence>
<evidence type="ECO:0000313" key="5">
    <source>
        <dbReference type="Proteomes" id="UP001156940"/>
    </source>
</evidence>
<dbReference type="Proteomes" id="UP001156940">
    <property type="component" value="Unassembled WGS sequence"/>
</dbReference>
<gene>
    <name evidence="4" type="ORF">QFW77_17260</name>
</gene>
<organism evidence="4 5">
    <name type="scientific">Luteimonas endophytica</name>
    <dbReference type="NCBI Taxonomy" id="3042023"/>
    <lineage>
        <taxon>Bacteria</taxon>
        <taxon>Pseudomonadati</taxon>
        <taxon>Pseudomonadota</taxon>
        <taxon>Gammaproteobacteria</taxon>
        <taxon>Lysobacterales</taxon>
        <taxon>Lysobacteraceae</taxon>
        <taxon>Luteimonas</taxon>
    </lineage>
</organism>
<dbReference type="RefSeq" id="WP_280576051.1">
    <property type="nucleotide sequence ID" value="NZ_JARXRM010000045.1"/>
</dbReference>
<dbReference type="CDD" id="cd02440">
    <property type="entry name" value="AdoMet_MTases"/>
    <property type="match status" value="1"/>
</dbReference>
<dbReference type="SUPFAM" id="SSF53335">
    <property type="entry name" value="S-adenosyl-L-methionine-dependent methyltransferases"/>
    <property type="match status" value="1"/>
</dbReference>
<accession>A0ABT6JDL2</accession>
<protein>
    <recommendedName>
        <fullName evidence="2">Protein-L-isoaspartate O-methyltransferase</fullName>
    </recommendedName>
    <alternativeName>
        <fullName evidence="3">Protein L-isoaspartyl methyltransferase</fullName>
    </alternativeName>
</protein>
<keyword evidence="5" id="KW-1185">Reference proteome</keyword>